<organism evidence="3 4">
    <name type="scientific">Paramuricea clavata</name>
    <name type="common">Red gorgonian</name>
    <name type="synonym">Violescent sea-whip</name>
    <dbReference type="NCBI Taxonomy" id="317549"/>
    <lineage>
        <taxon>Eukaryota</taxon>
        <taxon>Metazoa</taxon>
        <taxon>Cnidaria</taxon>
        <taxon>Anthozoa</taxon>
        <taxon>Octocorallia</taxon>
        <taxon>Malacalcyonacea</taxon>
        <taxon>Plexauridae</taxon>
        <taxon>Paramuricea</taxon>
    </lineage>
</organism>
<evidence type="ECO:0000256" key="1">
    <source>
        <dbReference type="ARBA" id="ARBA00007099"/>
    </source>
</evidence>
<proteinExistence type="inferred from homology"/>
<evidence type="ECO:0000256" key="2">
    <source>
        <dbReference type="SAM" id="MobiDB-lite"/>
    </source>
</evidence>
<protein>
    <submittedName>
        <fullName evidence="3">Uncharacterized protein</fullName>
    </submittedName>
</protein>
<comment type="caution">
    <text evidence="3">The sequence shown here is derived from an EMBL/GenBank/DDBJ whole genome shotgun (WGS) entry which is preliminary data.</text>
</comment>
<accession>A0A7D9INE8</accession>
<dbReference type="InterPro" id="IPR024131">
    <property type="entry name" value="UPF0489"/>
</dbReference>
<name>A0A7D9INE8_PARCT</name>
<reference evidence="3" key="1">
    <citation type="submission" date="2020-04" db="EMBL/GenBank/DDBJ databases">
        <authorList>
            <person name="Alioto T."/>
            <person name="Alioto T."/>
            <person name="Gomez Garrido J."/>
        </authorList>
    </citation>
    <scope>NUCLEOTIDE SEQUENCE</scope>
    <source>
        <strain evidence="3">A484AB</strain>
    </source>
</reference>
<gene>
    <name evidence="3" type="ORF">PACLA_8A066665</name>
</gene>
<dbReference type="PANTHER" id="PTHR13225">
    <property type="entry name" value="MISEXPRESSION SUPPRESSOR OF RAS 6"/>
    <property type="match status" value="1"/>
</dbReference>
<dbReference type="Pfam" id="PF12640">
    <property type="entry name" value="UPF0489"/>
    <property type="match status" value="1"/>
</dbReference>
<feature type="compositionally biased region" description="Polar residues" evidence="2">
    <location>
        <begin position="39"/>
        <end position="48"/>
    </location>
</feature>
<sequence length="355" mass="41016">MYFTRVSCSEKYFCEDGLYVPHEELENCRELTVVVKTMPVNNSRNTPPGNDVDVSYPAGEKQQNNASKSSSTDCCSDKVKDEQKFDFQQGGDCDCEQLNIASKCASLDRTQFENDETVKSSKSHPQGEYLCNNHCENLCVCSDKRKFESDIQLFINEVLSQLEEPYILDIDMDFFSTLNPFKTMFSKEEFEALKRFYEFPQVDSHEEPDIMDASQRHKENVERLERTLNFLNESEGDDSDTEKQPPSIDLGFMEFIKKWRDSRHELIDYEMVHSAGMTTTLPVHITDKRDIAIMIKTLEQLLFLLPKPTIITIARSSVDDYTPPTSVDVIQSCLITCLENCYKENIELFPKYKDE</sequence>
<feature type="region of interest" description="Disordered" evidence="2">
    <location>
        <begin position="39"/>
        <end position="73"/>
    </location>
</feature>
<dbReference type="EMBL" id="CACRXK020007631">
    <property type="protein sequence ID" value="CAB4012786.1"/>
    <property type="molecule type" value="Genomic_DNA"/>
</dbReference>
<dbReference type="Proteomes" id="UP001152795">
    <property type="component" value="Unassembled WGS sequence"/>
</dbReference>
<dbReference type="OrthoDB" id="418142at2759"/>
<dbReference type="AlphaFoldDB" id="A0A7D9INE8"/>
<dbReference type="PANTHER" id="PTHR13225:SF3">
    <property type="entry name" value="UPF0489 PROTEIN C5ORF22"/>
    <property type="match status" value="1"/>
</dbReference>
<comment type="similarity">
    <text evidence="1">Belongs to the UPF0489 family.</text>
</comment>
<evidence type="ECO:0000313" key="3">
    <source>
        <dbReference type="EMBL" id="CAB4012786.1"/>
    </source>
</evidence>
<evidence type="ECO:0000313" key="4">
    <source>
        <dbReference type="Proteomes" id="UP001152795"/>
    </source>
</evidence>
<keyword evidence="4" id="KW-1185">Reference proteome</keyword>